<dbReference type="Gene3D" id="3.90.550.10">
    <property type="entry name" value="Spore Coat Polysaccharide Biosynthesis Protein SpsA, Chain A"/>
    <property type="match status" value="1"/>
</dbReference>
<dbReference type="AlphaFoldDB" id="D2QGH3"/>
<dbReference type="InterPro" id="IPR029044">
    <property type="entry name" value="Nucleotide-diphossugar_trans"/>
</dbReference>
<comment type="similarity">
    <text evidence="1">Belongs to the glycosyltransferase 2 family.</text>
</comment>
<gene>
    <name evidence="5" type="ordered locus">Slin_2462</name>
</gene>
<reference evidence="5 6" key="1">
    <citation type="journal article" date="2010" name="Stand. Genomic Sci.">
        <title>Complete genome sequence of Spirosoma linguale type strain (1).</title>
        <authorList>
            <person name="Lail K."/>
            <person name="Sikorski J."/>
            <person name="Saunders E."/>
            <person name="Lapidus A."/>
            <person name="Glavina Del Rio T."/>
            <person name="Copeland A."/>
            <person name="Tice H."/>
            <person name="Cheng J.-F."/>
            <person name="Lucas S."/>
            <person name="Nolan M."/>
            <person name="Bruce D."/>
            <person name="Goodwin L."/>
            <person name="Pitluck S."/>
            <person name="Ivanova N."/>
            <person name="Mavromatis K."/>
            <person name="Ovchinnikova G."/>
            <person name="Pati A."/>
            <person name="Chen A."/>
            <person name="Palaniappan K."/>
            <person name="Land M."/>
            <person name="Hauser L."/>
            <person name="Chang Y.-J."/>
            <person name="Jeffries C.D."/>
            <person name="Chain P."/>
            <person name="Brettin T."/>
            <person name="Detter J.C."/>
            <person name="Schuetze A."/>
            <person name="Rohde M."/>
            <person name="Tindall B.J."/>
            <person name="Goeker M."/>
            <person name="Bristow J."/>
            <person name="Eisen J.A."/>
            <person name="Markowitz V."/>
            <person name="Hugenholtz P."/>
            <person name="Kyrpides N.C."/>
            <person name="Klenk H.-P."/>
            <person name="Chen F."/>
        </authorList>
    </citation>
    <scope>NUCLEOTIDE SEQUENCE [LARGE SCALE GENOMIC DNA]</scope>
    <source>
        <strain evidence="6">ATCC 33905 / DSM 74 / LMG 10896 / Claus 1</strain>
    </source>
</reference>
<dbReference type="Proteomes" id="UP000002028">
    <property type="component" value="Chromosome"/>
</dbReference>
<organism evidence="5 6">
    <name type="scientific">Spirosoma linguale (strain ATCC 33905 / DSM 74 / LMG 10896 / Claus 1)</name>
    <dbReference type="NCBI Taxonomy" id="504472"/>
    <lineage>
        <taxon>Bacteria</taxon>
        <taxon>Pseudomonadati</taxon>
        <taxon>Bacteroidota</taxon>
        <taxon>Cytophagia</taxon>
        <taxon>Cytophagales</taxon>
        <taxon>Cytophagaceae</taxon>
        <taxon>Spirosoma</taxon>
    </lineage>
</organism>
<dbReference type="SUPFAM" id="SSF53448">
    <property type="entry name" value="Nucleotide-diphospho-sugar transferases"/>
    <property type="match status" value="1"/>
</dbReference>
<evidence type="ECO:0000256" key="3">
    <source>
        <dbReference type="ARBA" id="ARBA00022679"/>
    </source>
</evidence>
<feature type="domain" description="Glycosyltransferase 2-like" evidence="4">
    <location>
        <begin position="116"/>
        <end position="285"/>
    </location>
</feature>
<accession>D2QGH3</accession>
<dbReference type="PANTHER" id="PTHR43179">
    <property type="entry name" value="RHAMNOSYLTRANSFERASE WBBL"/>
    <property type="match status" value="1"/>
</dbReference>
<evidence type="ECO:0000259" key="4">
    <source>
        <dbReference type="Pfam" id="PF00535"/>
    </source>
</evidence>
<dbReference type="eggNOG" id="COG1216">
    <property type="taxonomic scope" value="Bacteria"/>
</dbReference>
<dbReference type="Pfam" id="PF00535">
    <property type="entry name" value="Glycos_transf_2"/>
    <property type="match status" value="1"/>
</dbReference>
<dbReference type="GO" id="GO:0016757">
    <property type="term" value="F:glycosyltransferase activity"/>
    <property type="evidence" value="ECO:0007669"/>
    <property type="project" value="UniProtKB-KW"/>
</dbReference>
<dbReference type="STRING" id="504472.Slin_2462"/>
<keyword evidence="6" id="KW-1185">Reference proteome</keyword>
<dbReference type="CAZy" id="GT2">
    <property type="family name" value="Glycosyltransferase Family 2"/>
</dbReference>
<proteinExistence type="inferred from homology"/>
<dbReference type="EMBL" id="CP001769">
    <property type="protein sequence ID" value="ADB38481.1"/>
    <property type="molecule type" value="Genomic_DNA"/>
</dbReference>
<keyword evidence="3 5" id="KW-0808">Transferase</keyword>
<evidence type="ECO:0000256" key="2">
    <source>
        <dbReference type="ARBA" id="ARBA00022676"/>
    </source>
</evidence>
<dbReference type="RefSeq" id="WP_012927016.1">
    <property type="nucleotide sequence ID" value="NC_013730.1"/>
</dbReference>
<sequence>MKQSFDYQIRHIQLAESMDLPPISTNETGWYLVFWWRQIPIGHLFVEPGDVITPDELAEKCWQAIQPTLLAYRASQTESALTDGAATTRPANLQEVLSTTLSTYDLESLPAEVPISVVICTRNRAADLQIALQALKDLPCKPAEIVVVDNAPTDNSTARVVEKFPDVIYCHEPRPGLDIARNSGIRMATMPVMAYVDDDVQVHAHWAYHIWKTFQDESVAAMTGLVIAAELNTEAQLIFEKHWSFNRGYIDKTYDAAYLNRTLFAGPPIWEIGAGANMAFRRDLFATTGYFDERLDVGAAGCNGDSEMWFRILTHGYSVHYNPRAVVFHKHRQQLPALKKQLFSYMRGHTAAALIQQAYHPSAGYRRHVFKSLPLYYLHYLKAGFPSYGFRYQTIGMEIRGALSGVLFYLKNRNRPSQPNV</sequence>
<dbReference type="HOGENOM" id="CLU_025996_19_9_10"/>
<dbReference type="PANTHER" id="PTHR43179:SF12">
    <property type="entry name" value="GALACTOFURANOSYLTRANSFERASE GLFT2"/>
    <property type="match status" value="1"/>
</dbReference>
<dbReference type="KEGG" id="sli:Slin_2462"/>
<name>D2QGH3_SPILD</name>
<evidence type="ECO:0000313" key="6">
    <source>
        <dbReference type="Proteomes" id="UP000002028"/>
    </source>
</evidence>
<dbReference type="InterPro" id="IPR001173">
    <property type="entry name" value="Glyco_trans_2-like"/>
</dbReference>
<evidence type="ECO:0000256" key="1">
    <source>
        <dbReference type="ARBA" id="ARBA00006739"/>
    </source>
</evidence>
<evidence type="ECO:0000313" key="5">
    <source>
        <dbReference type="EMBL" id="ADB38481.1"/>
    </source>
</evidence>
<protein>
    <submittedName>
        <fullName evidence="5">Glycosyl transferase family 2</fullName>
    </submittedName>
</protein>
<keyword evidence="2" id="KW-0328">Glycosyltransferase</keyword>